<sequence>MSRALLASVLCLVLSSTAPAFARDAEPAPDNAAMTEIFNADQAIRQGFTVGQKPDRAFVERMTAEDAARRLKVRALLEAGALKTGEDFRKAAFVFQHGLRPDDFLMAHSLAIAAAARGSQQAAWIAAASLDRYLQMTGGAQIYGTQTTVRQGEAPTLDPYNRDLIPDALRSALGVPALAEQQAKLESVQSAMKAARPGTPTP</sequence>
<evidence type="ECO:0000256" key="1">
    <source>
        <dbReference type="SAM" id="SignalP"/>
    </source>
</evidence>
<organism evidence="2 3">
    <name type="scientific">Caulobacter segnis</name>
    <dbReference type="NCBI Taxonomy" id="88688"/>
    <lineage>
        <taxon>Bacteria</taxon>
        <taxon>Pseudomonadati</taxon>
        <taxon>Pseudomonadota</taxon>
        <taxon>Alphaproteobacteria</taxon>
        <taxon>Caulobacterales</taxon>
        <taxon>Caulobacteraceae</taxon>
        <taxon>Caulobacter</taxon>
    </lineage>
</organism>
<keyword evidence="1" id="KW-0732">Signal</keyword>
<dbReference type="AlphaFoldDB" id="A0A2W5X7Y6"/>
<accession>A0A2W5X7Y6</accession>
<reference evidence="2 3" key="1">
    <citation type="submission" date="2017-08" db="EMBL/GenBank/DDBJ databases">
        <title>Infants hospitalized years apart are colonized by the same room-sourced microbial strains.</title>
        <authorList>
            <person name="Brooks B."/>
            <person name="Olm M.R."/>
            <person name="Firek B.A."/>
            <person name="Baker R."/>
            <person name="Thomas B.C."/>
            <person name="Morowitz M.J."/>
            <person name="Banfield J.F."/>
        </authorList>
    </citation>
    <scope>NUCLEOTIDE SEQUENCE [LARGE SCALE GENOMIC DNA]</scope>
    <source>
        <strain evidence="2">S2_003_000_R2_4</strain>
    </source>
</reference>
<gene>
    <name evidence="2" type="ORF">DI526_14730</name>
</gene>
<evidence type="ECO:0000313" key="2">
    <source>
        <dbReference type="EMBL" id="PZR33051.1"/>
    </source>
</evidence>
<comment type="caution">
    <text evidence="2">The sequence shown here is derived from an EMBL/GenBank/DDBJ whole genome shotgun (WGS) entry which is preliminary data.</text>
</comment>
<proteinExistence type="predicted"/>
<dbReference type="Proteomes" id="UP000249393">
    <property type="component" value="Unassembled WGS sequence"/>
</dbReference>
<evidence type="ECO:0000313" key="3">
    <source>
        <dbReference type="Proteomes" id="UP000249393"/>
    </source>
</evidence>
<feature type="chain" id="PRO_5015888347" evidence="1">
    <location>
        <begin position="23"/>
        <end position="202"/>
    </location>
</feature>
<dbReference type="EMBL" id="QFQZ01000048">
    <property type="protein sequence ID" value="PZR33051.1"/>
    <property type="molecule type" value="Genomic_DNA"/>
</dbReference>
<name>A0A2W5X7Y6_9CAUL</name>
<feature type="signal peptide" evidence="1">
    <location>
        <begin position="1"/>
        <end position="22"/>
    </location>
</feature>
<protein>
    <submittedName>
        <fullName evidence="2">Uncharacterized protein</fullName>
    </submittedName>
</protein>